<comment type="caution">
    <text evidence="3">The sequence shown here is derived from an EMBL/GenBank/DDBJ whole genome shotgun (WGS) entry which is preliminary data.</text>
</comment>
<dbReference type="AlphaFoldDB" id="A0A0W1JM27"/>
<dbReference type="EMBL" id="LOCK01000011">
    <property type="protein sequence ID" value="KTE92796.1"/>
    <property type="molecule type" value="Genomic_DNA"/>
</dbReference>
<dbReference type="GO" id="GO:0016491">
    <property type="term" value="F:oxidoreductase activity"/>
    <property type="evidence" value="ECO:0007669"/>
    <property type="project" value="TreeGrafter"/>
</dbReference>
<dbReference type="Pfam" id="PF02737">
    <property type="entry name" value="3HCDH_N"/>
    <property type="match status" value="1"/>
</dbReference>
<dbReference type="PANTHER" id="PTHR48075:SF5">
    <property type="entry name" value="3-HYDROXYBUTYRYL-COA DEHYDROGENASE"/>
    <property type="match status" value="1"/>
</dbReference>
<dbReference type="PROSITE" id="PS51257">
    <property type="entry name" value="PROKAR_LIPOPROTEIN"/>
    <property type="match status" value="1"/>
</dbReference>
<dbReference type="Proteomes" id="UP000054623">
    <property type="component" value="Unassembled WGS sequence"/>
</dbReference>
<evidence type="ECO:0000256" key="1">
    <source>
        <dbReference type="ARBA" id="ARBA00009463"/>
    </source>
</evidence>
<reference evidence="3 4" key="1">
    <citation type="submission" date="2015-12" db="EMBL/GenBank/DDBJ databases">
        <title>Draft Genome Sequence of Desulfitobacterium hafniense Strain DH, a Sulfate-reducing Bacterium Isolated from Paddy Soils.</title>
        <authorList>
            <person name="Bao P."/>
            <person name="Zhang X."/>
            <person name="Li G."/>
        </authorList>
    </citation>
    <scope>NUCLEOTIDE SEQUENCE [LARGE SCALE GENOMIC DNA]</scope>
    <source>
        <strain evidence="3 4">DH</strain>
    </source>
</reference>
<evidence type="ECO:0000313" key="4">
    <source>
        <dbReference type="Proteomes" id="UP000054623"/>
    </source>
</evidence>
<organism evidence="3 4">
    <name type="scientific">Desulfitobacterium hafniense</name>
    <name type="common">Desulfitobacterium frappieri</name>
    <dbReference type="NCBI Taxonomy" id="49338"/>
    <lineage>
        <taxon>Bacteria</taxon>
        <taxon>Bacillati</taxon>
        <taxon>Bacillota</taxon>
        <taxon>Clostridia</taxon>
        <taxon>Eubacteriales</taxon>
        <taxon>Desulfitobacteriaceae</taxon>
        <taxon>Desulfitobacterium</taxon>
    </lineage>
</organism>
<dbReference type="OrthoDB" id="9771883at2"/>
<evidence type="ECO:0000313" key="3">
    <source>
        <dbReference type="EMBL" id="KTE92796.1"/>
    </source>
</evidence>
<proteinExistence type="inferred from homology"/>
<accession>A0A0W1JM27</accession>
<gene>
    <name evidence="3" type="ORF">AT727_17910</name>
</gene>
<protein>
    <submittedName>
        <fullName evidence="3">3-hydroxyacyl-CoA dehydrogenase</fullName>
    </submittedName>
</protein>
<dbReference type="InterPro" id="IPR006176">
    <property type="entry name" value="3-OHacyl-CoA_DH_NAD-bd"/>
</dbReference>
<name>A0A0W1JM27_DESHA</name>
<dbReference type="InterPro" id="IPR036291">
    <property type="entry name" value="NAD(P)-bd_dom_sf"/>
</dbReference>
<dbReference type="GO" id="GO:0070403">
    <property type="term" value="F:NAD+ binding"/>
    <property type="evidence" value="ECO:0007669"/>
    <property type="project" value="InterPro"/>
</dbReference>
<dbReference type="SUPFAM" id="SSF51735">
    <property type="entry name" value="NAD(P)-binding Rossmann-fold domains"/>
    <property type="match status" value="1"/>
</dbReference>
<dbReference type="PANTHER" id="PTHR48075">
    <property type="entry name" value="3-HYDROXYACYL-COA DEHYDROGENASE FAMILY PROTEIN"/>
    <property type="match status" value="1"/>
</dbReference>
<evidence type="ECO:0000259" key="2">
    <source>
        <dbReference type="Pfam" id="PF02737"/>
    </source>
</evidence>
<dbReference type="GO" id="GO:0006631">
    <property type="term" value="P:fatty acid metabolic process"/>
    <property type="evidence" value="ECO:0007669"/>
    <property type="project" value="InterPro"/>
</dbReference>
<feature type="domain" description="3-hydroxyacyl-CoA dehydrogenase NAD binding" evidence="2">
    <location>
        <begin position="8"/>
        <end position="68"/>
    </location>
</feature>
<comment type="similarity">
    <text evidence="1">Belongs to the 3-hydroxyacyl-CoA dehydrogenase family.</text>
</comment>
<sequence>MRLEDIKKIGVVGTGNMGHQIALSCALAGYQVACTDISQAMLDKAEDFARSHLPEWVAKGKMTQGEWGRKAGKGFYTYGGASHE</sequence>
<dbReference type="Gene3D" id="3.40.50.720">
    <property type="entry name" value="NAD(P)-binding Rossmann-like Domain"/>
    <property type="match status" value="1"/>
</dbReference>